<feature type="transmembrane region" description="Helical" evidence="19">
    <location>
        <begin position="215"/>
        <end position="236"/>
    </location>
</feature>
<evidence type="ECO:0000256" key="14">
    <source>
        <dbReference type="ARBA" id="ARBA00023098"/>
    </source>
</evidence>
<feature type="transmembrane region" description="Helical" evidence="19">
    <location>
        <begin position="115"/>
        <end position="135"/>
    </location>
</feature>
<evidence type="ECO:0000256" key="10">
    <source>
        <dbReference type="ARBA" id="ARBA00022679"/>
    </source>
</evidence>
<name>A0A975SNJ3_9RHOO</name>
<dbReference type="InterPro" id="IPR000374">
    <property type="entry name" value="PC_trans"/>
</dbReference>
<evidence type="ECO:0000256" key="15">
    <source>
        <dbReference type="ARBA" id="ARBA00023136"/>
    </source>
</evidence>
<evidence type="ECO:0000256" key="2">
    <source>
        <dbReference type="ARBA" id="ARBA00004651"/>
    </source>
</evidence>
<dbReference type="GO" id="GO:0005886">
    <property type="term" value="C:plasma membrane"/>
    <property type="evidence" value="ECO:0007669"/>
    <property type="project" value="UniProtKB-SubCell"/>
</dbReference>
<evidence type="ECO:0000313" key="20">
    <source>
        <dbReference type="EMBL" id="QWT49079.1"/>
    </source>
</evidence>
<evidence type="ECO:0000313" key="21">
    <source>
        <dbReference type="Proteomes" id="UP000683428"/>
    </source>
</evidence>
<evidence type="ECO:0000256" key="17">
    <source>
        <dbReference type="ARBA" id="ARBA00023264"/>
    </source>
</evidence>
<evidence type="ECO:0000256" key="16">
    <source>
        <dbReference type="ARBA" id="ARBA00023209"/>
    </source>
</evidence>
<evidence type="ECO:0000256" key="5">
    <source>
        <dbReference type="ARBA" id="ARBA00010185"/>
    </source>
</evidence>
<keyword evidence="21" id="KW-1185">Reference proteome</keyword>
<keyword evidence="17" id="KW-1208">Phospholipid metabolism</keyword>
<comment type="catalytic activity">
    <reaction evidence="1 18">
        <text>a 1,2-diacyl-sn-glycero-3-phosphate + CTP + H(+) = a CDP-1,2-diacyl-sn-glycerol + diphosphate</text>
        <dbReference type="Rhea" id="RHEA:16229"/>
        <dbReference type="ChEBI" id="CHEBI:15378"/>
        <dbReference type="ChEBI" id="CHEBI:33019"/>
        <dbReference type="ChEBI" id="CHEBI:37563"/>
        <dbReference type="ChEBI" id="CHEBI:58332"/>
        <dbReference type="ChEBI" id="CHEBI:58608"/>
        <dbReference type="EC" id="2.7.7.41"/>
    </reaction>
</comment>
<keyword evidence="16" id="KW-0594">Phospholipid biosynthesis</keyword>
<keyword evidence="14" id="KW-0443">Lipid metabolism</keyword>
<dbReference type="KEGG" id="aiq:Azoinq_00190"/>
<comment type="similarity">
    <text evidence="5 18">Belongs to the CDS family.</text>
</comment>
<evidence type="ECO:0000256" key="4">
    <source>
        <dbReference type="ARBA" id="ARBA00005189"/>
    </source>
</evidence>
<dbReference type="PANTHER" id="PTHR46382:SF1">
    <property type="entry name" value="PHOSPHATIDATE CYTIDYLYLTRANSFERASE"/>
    <property type="match status" value="1"/>
</dbReference>
<dbReference type="AlphaFoldDB" id="A0A975SNJ3"/>
<feature type="transmembrane region" description="Helical" evidence="19">
    <location>
        <begin position="87"/>
        <end position="108"/>
    </location>
</feature>
<evidence type="ECO:0000256" key="1">
    <source>
        <dbReference type="ARBA" id="ARBA00001698"/>
    </source>
</evidence>
<reference evidence="20" key="1">
    <citation type="submission" date="2020-11" db="EMBL/GenBank/DDBJ databases">
        <title>Azospira inquinata sp. nov.</title>
        <authorList>
            <person name="Moe W.M."/>
            <person name="Mikes M.C."/>
        </authorList>
    </citation>
    <scope>NUCLEOTIDE SEQUENCE</scope>
    <source>
        <strain evidence="20">Azo-3</strain>
    </source>
</reference>
<feature type="transmembrane region" description="Helical" evidence="19">
    <location>
        <begin position="28"/>
        <end position="48"/>
    </location>
</feature>
<dbReference type="Pfam" id="PF01148">
    <property type="entry name" value="CTP_transf_1"/>
    <property type="match status" value="1"/>
</dbReference>
<keyword evidence="13 19" id="KW-1133">Transmembrane helix</keyword>
<keyword evidence="12 18" id="KW-0548">Nucleotidyltransferase</keyword>
<feature type="transmembrane region" description="Helical" evidence="19">
    <location>
        <begin position="55"/>
        <end position="75"/>
    </location>
</feature>
<keyword evidence="9" id="KW-0444">Lipid biosynthesis</keyword>
<comment type="pathway">
    <text evidence="4">Lipid metabolism.</text>
</comment>
<evidence type="ECO:0000256" key="13">
    <source>
        <dbReference type="ARBA" id="ARBA00022989"/>
    </source>
</evidence>
<keyword evidence="15 19" id="KW-0472">Membrane</keyword>
<accession>A0A975SNJ3</accession>
<evidence type="ECO:0000256" key="19">
    <source>
        <dbReference type="SAM" id="Phobius"/>
    </source>
</evidence>
<keyword evidence="8" id="KW-1003">Cell membrane</keyword>
<gene>
    <name evidence="20" type="ORF">Azoinq_00190</name>
</gene>
<evidence type="ECO:0000256" key="11">
    <source>
        <dbReference type="ARBA" id="ARBA00022692"/>
    </source>
</evidence>
<sequence>MLKQRVITAIFLLAGFLGAVFYLPSLGWAGVVTLVAALAAWEWGGLLGWSPRNRVAGGVGFALLGAGLLLAFPFLRESGMASGSVGSGVKGLYLLSLVFWCGLVPPWFRHHWKISVPGLGVGVGLVVLLPTWLALIQLRTLGGGALLALMATVWIADIAAYFSGRAFGKHKLAPSISPGKTWEGALGALVGVEVYGFILRTAFPGFLPSLQSWQVLLGLAVVTAISIFGDLFESLLKRQAGLKDSSQLLPGHGGVLDRIDSLTSTLPLFALGLFCL</sequence>
<dbReference type="EMBL" id="CP064782">
    <property type="protein sequence ID" value="QWT49079.1"/>
    <property type="molecule type" value="Genomic_DNA"/>
</dbReference>
<evidence type="ECO:0000256" key="3">
    <source>
        <dbReference type="ARBA" id="ARBA00005119"/>
    </source>
</evidence>
<organism evidence="20 21">
    <name type="scientific">Azospira inquinata</name>
    <dbReference type="NCBI Taxonomy" id="2785627"/>
    <lineage>
        <taxon>Bacteria</taxon>
        <taxon>Pseudomonadati</taxon>
        <taxon>Pseudomonadota</taxon>
        <taxon>Betaproteobacteria</taxon>
        <taxon>Rhodocyclales</taxon>
        <taxon>Rhodocyclaceae</taxon>
        <taxon>Azospira</taxon>
    </lineage>
</organism>
<dbReference type="RefSeq" id="WP_216128055.1">
    <property type="nucleotide sequence ID" value="NZ_CP064782.1"/>
</dbReference>
<dbReference type="EC" id="2.7.7.41" evidence="6 18"/>
<evidence type="ECO:0000256" key="12">
    <source>
        <dbReference type="ARBA" id="ARBA00022695"/>
    </source>
</evidence>
<dbReference type="PROSITE" id="PS01315">
    <property type="entry name" value="CDS"/>
    <property type="match status" value="1"/>
</dbReference>
<protein>
    <recommendedName>
        <fullName evidence="7 18">Phosphatidate cytidylyltransferase</fullName>
        <ecNumber evidence="6 18">2.7.7.41</ecNumber>
    </recommendedName>
</protein>
<evidence type="ECO:0000256" key="7">
    <source>
        <dbReference type="ARBA" id="ARBA00019373"/>
    </source>
</evidence>
<dbReference type="Proteomes" id="UP000683428">
    <property type="component" value="Chromosome"/>
</dbReference>
<evidence type="ECO:0000256" key="8">
    <source>
        <dbReference type="ARBA" id="ARBA00022475"/>
    </source>
</evidence>
<keyword evidence="11 18" id="KW-0812">Transmembrane</keyword>
<evidence type="ECO:0000256" key="9">
    <source>
        <dbReference type="ARBA" id="ARBA00022516"/>
    </source>
</evidence>
<evidence type="ECO:0000256" key="18">
    <source>
        <dbReference type="RuleBase" id="RU003938"/>
    </source>
</evidence>
<evidence type="ECO:0000256" key="6">
    <source>
        <dbReference type="ARBA" id="ARBA00012487"/>
    </source>
</evidence>
<proteinExistence type="inferred from homology"/>
<dbReference type="PANTHER" id="PTHR46382">
    <property type="entry name" value="PHOSPHATIDATE CYTIDYLYLTRANSFERASE"/>
    <property type="match status" value="1"/>
</dbReference>
<comment type="pathway">
    <text evidence="3 18">Phospholipid metabolism; CDP-diacylglycerol biosynthesis; CDP-diacylglycerol from sn-glycerol 3-phosphate: step 3/3.</text>
</comment>
<feature type="transmembrane region" description="Helical" evidence="19">
    <location>
        <begin position="141"/>
        <end position="163"/>
    </location>
</feature>
<keyword evidence="10 18" id="KW-0808">Transferase</keyword>
<comment type="subcellular location">
    <subcellularLocation>
        <location evidence="2">Cell membrane</location>
        <topology evidence="2">Multi-pass membrane protein</topology>
    </subcellularLocation>
</comment>
<dbReference type="GO" id="GO:0004605">
    <property type="term" value="F:phosphatidate cytidylyltransferase activity"/>
    <property type="evidence" value="ECO:0007669"/>
    <property type="project" value="UniProtKB-EC"/>
</dbReference>
<dbReference type="GO" id="GO:0016024">
    <property type="term" value="P:CDP-diacylglycerol biosynthetic process"/>
    <property type="evidence" value="ECO:0007669"/>
    <property type="project" value="TreeGrafter"/>
</dbReference>